<feature type="compositionally biased region" description="Basic and acidic residues" evidence="1">
    <location>
        <begin position="235"/>
        <end position="245"/>
    </location>
</feature>
<name>A0AAD7MME4_9AGAR</name>
<feature type="region of interest" description="Disordered" evidence="1">
    <location>
        <begin position="71"/>
        <end position="97"/>
    </location>
</feature>
<feature type="region of interest" description="Disordered" evidence="1">
    <location>
        <begin position="1"/>
        <end position="20"/>
    </location>
</feature>
<evidence type="ECO:0000313" key="2">
    <source>
        <dbReference type="EMBL" id="KAJ7723443.1"/>
    </source>
</evidence>
<feature type="region of interest" description="Disordered" evidence="1">
    <location>
        <begin position="199"/>
        <end position="250"/>
    </location>
</feature>
<evidence type="ECO:0000313" key="3">
    <source>
        <dbReference type="Proteomes" id="UP001215280"/>
    </source>
</evidence>
<evidence type="ECO:0000256" key="1">
    <source>
        <dbReference type="SAM" id="MobiDB-lite"/>
    </source>
</evidence>
<feature type="compositionally biased region" description="Polar residues" evidence="1">
    <location>
        <begin position="71"/>
        <end position="82"/>
    </location>
</feature>
<proteinExistence type="predicted"/>
<dbReference type="EMBL" id="JARJLG010000247">
    <property type="protein sequence ID" value="KAJ7723443.1"/>
    <property type="molecule type" value="Genomic_DNA"/>
</dbReference>
<feature type="compositionally biased region" description="Basic and acidic residues" evidence="1">
    <location>
        <begin position="85"/>
        <end position="97"/>
    </location>
</feature>
<comment type="caution">
    <text evidence="2">The sequence shown here is derived from an EMBL/GenBank/DDBJ whole genome shotgun (WGS) entry which is preliminary data.</text>
</comment>
<gene>
    <name evidence="2" type="ORF">DFH07DRAFT_946527</name>
</gene>
<dbReference type="AlphaFoldDB" id="A0AAD7MME4"/>
<sequence>MKQAPGVEPGFASKHICPHTPAGKEKIPAAWPHRGDRALAVFMLVNAYPPVPNKRREEILQNRVWEEISQNPNAQSNGNMRQTWMRKEPERKPPEPKIELNETIPRTQINNRCNYPPEPKIENPQNSNRKSIPQSPLTMSYCHRTVVNDIKAQTRACDDVQKGPKITRKRKKILTDKGDMGPTIRIAVQGRAQLCTNVRKKSKRKKGETHQPVSQTRHHRIARLKKRPTLQKKRQLQDRKEEMKHAPKCRQNPATIVSQHRRQSLYMFQPHPEGPSPVARPWLSGLPQAYAWGDEPALQARLGFSTFWGPAGVKWYDAGQAIAIRGFPITNYRTRVILGAGESNPWMISTIIPGGVSIPNVGERKVQPNVTDLGHAPTNDFRFSEMRWTVLIFVVSSYFAPLRRLGQRKRKHISPSTTQGIAHVSLLYDMPLFEALARQFRQFRVPGPMKVQTETGIESLGSGKAGSILSMTAIMLAATSVMTLAKAEVNG</sequence>
<feature type="region of interest" description="Disordered" evidence="1">
    <location>
        <begin position="109"/>
        <end position="135"/>
    </location>
</feature>
<organism evidence="2 3">
    <name type="scientific">Mycena maculata</name>
    <dbReference type="NCBI Taxonomy" id="230809"/>
    <lineage>
        <taxon>Eukaryota</taxon>
        <taxon>Fungi</taxon>
        <taxon>Dikarya</taxon>
        <taxon>Basidiomycota</taxon>
        <taxon>Agaricomycotina</taxon>
        <taxon>Agaricomycetes</taxon>
        <taxon>Agaricomycetidae</taxon>
        <taxon>Agaricales</taxon>
        <taxon>Marasmiineae</taxon>
        <taxon>Mycenaceae</taxon>
        <taxon>Mycena</taxon>
    </lineage>
</organism>
<protein>
    <submittedName>
        <fullName evidence="2">Uncharacterized protein</fullName>
    </submittedName>
</protein>
<feature type="compositionally biased region" description="Polar residues" evidence="1">
    <location>
        <begin position="123"/>
        <end position="135"/>
    </location>
</feature>
<dbReference type="Proteomes" id="UP001215280">
    <property type="component" value="Unassembled WGS sequence"/>
</dbReference>
<feature type="compositionally biased region" description="Basic residues" evidence="1">
    <location>
        <begin position="216"/>
        <end position="234"/>
    </location>
</feature>
<reference evidence="2" key="1">
    <citation type="submission" date="2023-03" db="EMBL/GenBank/DDBJ databases">
        <title>Massive genome expansion in bonnet fungi (Mycena s.s.) driven by repeated elements and novel gene families across ecological guilds.</title>
        <authorList>
            <consortium name="Lawrence Berkeley National Laboratory"/>
            <person name="Harder C.B."/>
            <person name="Miyauchi S."/>
            <person name="Viragh M."/>
            <person name="Kuo A."/>
            <person name="Thoen E."/>
            <person name="Andreopoulos B."/>
            <person name="Lu D."/>
            <person name="Skrede I."/>
            <person name="Drula E."/>
            <person name="Henrissat B."/>
            <person name="Morin E."/>
            <person name="Kohler A."/>
            <person name="Barry K."/>
            <person name="LaButti K."/>
            <person name="Morin E."/>
            <person name="Salamov A."/>
            <person name="Lipzen A."/>
            <person name="Mereny Z."/>
            <person name="Hegedus B."/>
            <person name="Baldrian P."/>
            <person name="Stursova M."/>
            <person name="Weitz H."/>
            <person name="Taylor A."/>
            <person name="Grigoriev I.V."/>
            <person name="Nagy L.G."/>
            <person name="Martin F."/>
            <person name="Kauserud H."/>
        </authorList>
    </citation>
    <scope>NUCLEOTIDE SEQUENCE</scope>
    <source>
        <strain evidence="2">CBHHK188m</strain>
    </source>
</reference>
<keyword evidence="3" id="KW-1185">Reference proteome</keyword>
<accession>A0AAD7MME4</accession>